<dbReference type="RefSeq" id="WP_085133850.1">
    <property type="nucleotide sequence ID" value="NZ_AP022609.1"/>
</dbReference>
<dbReference type="Proteomes" id="UP000467260">
    <property type="component" value="Chromosome"/>
</dbReference>
<protein>
    <submittedName>
        <fullName evidence="1">Uncharacterized protein</fullName>
    </submittedName>
</protein>
<dbReference type="KEGG" id="mhib:MHIB_35130"/>
<dbReference type="AlphaFoldDB" id="A0A7I7X783"/>
<accession>A0A7I7X783</accession>
<sequence>MTGGANTECSRRVFLRDAVWAVPVAAAVLASPRALAAPARSGGCDDPNHVMDDCVVALPQEFSWTSFSTSPAVGGGTNYAIQFTTRITPGPPVPADATGYRIDSLRIAGTSPEGSAFSVAPSVGESGSRAIWIRSDSSLGFVLDAPWDPKQLVRTFDYTYNVVYLNAATEIQTCTYVTTMRLAHNRAAAGGVGSVAFSVPQLASCGL</sequence>
<keyword evidence="2" id="KW-1185">Reference proteome</keyword>
<evidence type="ECO:0000313" key="2">
    <source>
        <dbReference type="Proteomes" id="UP000467260"/>
    </source>
</evidence>
<reference evidence="1 2" key="1">
    <citation type="journal article" date="2019" name="Emerg. Microbes Infect.">
        <title>Comprehensive subspecies identification of 175 nontuberculous mycobacteria species based on 7547 genomic profiles.</title>
        <authorList>
            <person name="Matsumoto Y."/>
            <person name="Kinjo T."/>
            <person name="Motooka D."/>
            <person name="Nabeya D."/>
            <person name="Jung N."/>
            <person name="Uechi K."/>
            <person name="Horii T."/>
            <person name="Iida T."/>
            <person name="Fujita J."/>
            <person name="Nakamura S."/>
        </authorList>
    </citation>
    <scope>NUCLEOTIDE SEQUENCE [LARGE SCALE GENOMIC DNA]</scope>
    <source>
        <strain evidence="1 2">JCM 13571</strain>
    </source>
</reference>
<dbReference type="PROSITE" id="PS51318">
    <property type="entry name" value="TAT"/>
    <property type="match status" value="1"/>
</dbReference>
<organism evidence="1 2">
    <name type="scientific">Mycolicibacter hiberniae</name>
    <dbReference type="NCBI Taxonomy" id="29314"/>
    <lineage>
        <taxon>Bacteria</taxon>
        <taxon>Bacillati</taxon>
        <taxon>Actinomycetota</taxon>
        <taxon>Actinomycetes</taxon>
        <taxon>Mycobacteriales</taxon>
        <taxon>Mycobacteriaceae</taxon>
        <taxon>Mycolicibacter</taxon>
    </lineage>
</organism>
<proteinExistence type="predicted"/>
<gene>
    <name evidence="1" type="ORF">MHIB_35130</name>
</gene>
<dbReference type="EMBL" id="AP022609">
    <property type="protein sequence ID" value="BBZ25095.1"/>
    <property type="molecule type" value="Genomic_DNA"/>
</dbReference>
<name>A0A7I7X783_9MYCO</name>
<dbReference type="InterPro" id="IPR006311">
    <property type="entry name" value="TAT_signal"/>
</dbReference>
<evidence type="ECO:0000313" key="1">
    <source>
        <dbReference type="EMBL" id="BBZ25095.1"/>
    </source>
</evidence>
<dbReference type="OrthoDB" id="4710178at2"/>